<evidence type="ECO:0000313" key="2">
    <source>
        <dbReference type="EMBL" id="KUM50251.1"/>
    </source>
</evidence>
<dbReference type="EMBL" id="LKAM01000001">
    <property type="protein sequence ID" value="KUM50251.1"/>
    <property type="molecule type" value="Genomic_DNA"/>
</dbReference>
<proteinExistence type="predicted"/>
<dbReference type="EMBL" id="LKAM01000001">
    <property type="protein sequence ID" value="KUM50246.1"/>
    <property type="molecule type" value="Genomic_DNA"/>
</dbReference>
<reference evidence="1" key="1">
    <citation type="journal article" date="2015" name="Genome Biol. Evol.">
        <title>Organellar Genomes of White Spruce (Picea glauca): Assembly and Annotation.</title>
        <authorList>
            <person name="Jackman S.D."/>
            <person name="Warren R.L."/>
            <person name="Gibb E.A."/>
            <person name="Vandervalk B.P."/>
            <person name="Mohamadi H."/>
            <person name="Chu J."/>
            <person name="Raymond A."/>
            <person name="Pleasance S."/>
            <person name="Coope R."/>
            <person name="Wildung M.R."/>
            <person name="Ritland C.E."/>
            <person name="Bousquet J."/>
            <person name="Jones S.J."/>
            <person name="Bohlmann J."/>
            <person name="Birol I."/>
        </authorList>
    </citation>
    <scope>NUCLEOTIDE SEQUENCE [LARGE SCALE GENOMIC DNA]</scope>
    <source>
        <tissue evidence="1">Flushing bud</tissue>
    </source>
</reference>
<comment type="caution">
    <text evidence="1">The sequence shown here is derived from an EMBL/GenBank/DDBJ whole genome shotgun (WGS) entry which is preliminary data.</text>
</comment>
<name>A0A101M390_PICGL</name>
<evidence type="ECO:0000313" key="1">
    <source>
        <dbReference type="EMBL" id="KUM50246.1"/>
    </source>
</evidence>
<dbReference type="AlphaFoldDB" id="A0A101M390"/>
<sequence>MDASYYRWMDRGSYSYRGRYGVGAGMGLTPRFHNFHSDYRDQHLYTCFLSICVPCVIMCQPYKLLGGSLQLC</sequence>
<gene>
    <name evidence="1" type="ORF">ABT39_MTgene89</name>
    <name evidence="2" type="ORF">ABT39_MTgene94</name>
</gene>
<accession>A0A101M390</accession>
<geneLocation type="mitochondrion" evidence="1"/>
<organism evidence="1">
    <name type="scientific">Picea glauca</name>
    <name type="common">White spruce</name>
    <name type="synonym">Pinus glauca</name>
    <dbReference type="NCBI Taxonomy" id="3330"/>
    <lineage>
        <taxon>Eukaryota</taxon>
        <taxon>Viridiplantae</taxon>
        <taxon>Streptophyta</taxon>
        <taxon>Embryophyta</taxon>
        <taxon>Tracheophyta</taxon>
        <taxon>Spermatophyta</taxon>
        <taxon>Pinopsida</taxon>
        <taxon>Pinidae</taxon>
        <taxon>Conifers I</taxon>
        <taxon>Pinales</taxon>
        <taxon>Pinaceae</taxon>
        <taxon>Picea</taxon>
    </lineage>
</organism>
<protein>
    <submittedName>
        <fullName evidence="1">Uncharacterized protein</fullName>
    </submittedName>
</protein>
<keyword evidence="1" id="KW-0496">Mitochondrion</keyword>